<proteinExistence type="predicted"/>
<evidence type="ECO:0000256" key="6">
    <source>
        <dbReference type="ARBA" id="ARBA00023012"/>
    </source>
</evidence>
<keyword evidence="14" id="KW-1185">Reference proteome</keyword>
<keyword evidence="6" id="KW-0902">Two-component regulatory system</keyword>
<dbReference type="PROSITE" id="PS50113">
    <property type="entry name" value="PAC"/>
    <property type="match status" value="2"/>
</dbReference>
<dbReference type="SUPFAM" id="SSF52172">
    <property type="entry name" value="CheY-like"/>
    <property type="match status" value="1"/>
</dbReference>
<protein>
    <recommendedName>
        <fullName evidence="2">histidine kinase</fullName>
        <ecNumber evidence="2">2.7.13.3</ecNumber>
    </recommendedName>
</protein>
<dbReference type="CDD" id="cd16922">
    <property type="entry name" value="HATPase_EvgS-ArcB-TorS-like"/>
    <property type="match status" value="1"/>
</dbReference>
<dbReference type="PROSITE" id="PS50112">
    <property type="entry name" value="PAS"/>
    <property type="match status" value="3"/>
</dbReference>
<reference evidence="13 14" key="1">
    <citation type="submission" date="2021-06" db="EMBL/GenBank/DDBJ databases">
        <title>Whole genome sequences of Flavobacterium sp. KK2020170 and assembly.</title>
        <authorList>
            <person name="Kitahara K."/>
            <person name="Miyoshi S."/>
            <person name="Uesaka K."/>
        </authorList>
    </citation>
    <scope>NUCLEOTIDE SEQUENCE [LARGE SCALE GENOMIC DNA]</scope>
    <source>
        <strain evidence="13 14">KK2020170</strain>
    </source>
</reference>
<dbReference type="SMART" id="SM00065">
    <property type="entry name" value="GAF"/>
    <property type="match status" value="3"/>
</dbReference>
<evidence type="ECO:0000259" key="10">
    <source>
        <dbReference type="PROSITE" id="PS50110"/>
    </source>
</evidence>
<dbReference type="InterPro" id="IPR013783">
    <property type="entry name" value="Ig-like_fold"/>
</dbReference>
<dbReference type="InterPro" id="IPR011110">
    <property type="entry name" value="Reg_prop"/>
</dbReference>
<dbReference type="InterPro" id="IPR036890">
    <property type="entry name" value="HATPase_C_sf"/>
</dbReference>
<dbReference type="InterPro" id="IPR003018">
    <property type="entry name" value="GAF"/>
</dbReference>
<dbReference type="InterPro" id="IPR000014">
    <property type="entry name" value="PAS"/>
</dbReference>
<dbReference type="SUPFAM" id="SSF63829">
    <property type="entry name" value="Calcium-dependent phosphotriesterase"/>
    <property type="match status" value="1"/>
</dbReference>
<dbReference type="EMBL" id="AP024749">
    <property type="protein sequence ID" value="BCY27536.1"/>
    <property type="molecule type" value="Genomic_DNA"/>
</dbReference>
<dbReference type="PROSITE" id="PS50109">
    <property type="entry name" value="HIS_KIN"/>
    <property type="match status" value="1"/>
</dbReference>
<dbReference type="PANTHER" id="PTHR45339:SF1">
    <property type="entry name" value="HYBRID SIGNAL TRANSDUCTION HISTIDINE KINASE J"/>
    <property type="match status" value="1"/>
</dbReference>
<dbReference type="Pfam" id="PF02518">
    <property type="entry name" value="HATPase_c"/>
    <property type="match status" value="1"/>
</dbReference>
<dbReference type="SMART" id="SM00086">
    <property type="entry name" value="PAC"/>
    <property type="match status" value="3"/>
</dbReference>
<dbReference type="SMART" id="SM00387">
    <property type="entry name" value="HATPase_c"/>
    <property type="match status" value="1"/>
</dbReference>
<dbReference type="CDD" id="cd00082">
    <property type="entry name" value="HisKA"/>
    <property type="match status" value="1"/>
</dbReference>
<dbReference type="CDD" id="cd17546">
    <property type="entry name" value="REC_hyHK_CKI1_RcsC-like"/>
    <property type="match status" value="1"/>
</dbReference>
<feature type="domain" description="PAC" evidence="12">
    <location>
        <begin position="1105"/>
        <end position="1157"/>
    </location>
</feature>
<feature type="domain" description="PAS" evidence="11">
    <location>
        <begin position="1692"/>
        <end position="1766"/>
    </location>
</feature>
<dbReference type="SMART" id="SM00448">
    <property type="entry name" value="REC"/>
    <property type="match status" value="1"/>
</dbReference>
<evidence type="ECO:0000256" key="4">
    <source>
        <dbReference type="ARBA" id="ARBA00022679"/>
    </source>
</evidence>
<dbReference type="PROSITE" id="PS50110">
    <property type="entry name" value="RESPONSE_REGULATORY"/>
    <property type="match status" value="1"/>
</dbReference>
<keyword evidence="4" id="KW-0808">Transferase</keyword>
<dbReference type="InterPro" id="IPR000700">
    <property type="entry name" value="PAS-assoc_C"/>
</dbReference>
<dbReference type="Pfam" id="PF00512">
    <property type="entry name" value="HisKA"/>
    <property type="match status" value="1"/>
</dbReference>
<dbReference type="InterPro" id="IPR013767">
    <property type="entry name" value="PAS_fold"/>
</dbReference>
<evidence type="ECO:0000259" key="11">
    <source>
        <dbReference type="PROSITE" id="PS50112"/>
    </source>
</evidence>
<dbReference type="SUPFAM" id="SSF55785">
    <property type="entry name" value="PYP-like sensor domain (PAS domain)"/>
    <property type="match status" value="3"/>
</dbReference>
<dbReference type="NCBIfam" id="TIGR00229">
    <property type="entry name" value="sensory_box"/>
    <property type="match status" value="3"/>
</dbReference>
<dbReference type="SUPFAM" id="SSF55781">
    <property type="entry name" value="GAF domain-like"/>
    <property type="match status" value="3"/>
</dbReference>
<dbReference type="Gene3D" id="3.30.565.10">
    <property type="entry name" value="Histidine kinase-like ATPase, C-terminal domain"/>
    <property type="match status" value="1"/>
</dbReference>
<evidence type="ECO:0000259" key="12">
    <source>
        <dbReference type="PROSITE" id="PS50113"/>
    </source>
</evidence>
<feature type="transmembrane region" description="Helical" evidence="8">
    <location>
        <begin position="768"/>
        <end position="787"/>
    </location>
</feature>
<dbReference type="InterPro" id="IPR013655">
    <property type="entry name" value="PAS_fold_3"/>
</dbReference>
<dbReference type="Gene3D" id="1.10.287.130">
    <property type="match status" value="1"/>
</dbReference>
<gene>
    <name evidence="13" type="ORF">KK2020170_04040</name>
</gene>
<feature type="domain" description="Histidine kinase" evidence="9">
    <location>
        <begin position="1837"/>
        <end position="2058"/>
    </location>
</feature>
<dbReference type="SUPFAM" id="SSF55874">
    <property type="entry name" value="ATPase domain of HSP90 chaperone/DNA topoisomerase II/histidine kinase"/>
    <property type="match status" value="1"/>
</dbReference>
<dbReference type="InterPro" id="IPR036097">
    <property type="entry name" value="HisK_dim/P_sf"/>
</dbReference>
<feature type="domain" description="PAS" evidence="11">
    <location>
        <begin position="1031"/>
        <end position="1085"/>
    </location>
</feature>
<dbReference type="Pfam" id="PF07495">
    <property type="entry name" value="Y_Y_Y"/>
    <property type="match status" value="1"/>
</dbReference>
<evidence type="ECO:0000256" key="2">
    <source>
        <dbReference type="ARBA" id="ARBA00012438"/>
    </source>
</evidence>
<dbReference type="InterPro" id="IPR015943">
    <property type="entry name" value="WD40/YVTN_repeat-like_dom_sf"/>
</dbReference>
<dbReference type="Pfam" id="PF08447">
    <property type="entry name" value="PAS_3"/>
    <property type="match status" value="1"/>
</dbReference>
<dbReference type="SMART" id="SM00091">
    <property type="entry name" value="PAS"/>
    <property type="match status" value="3"/>
</dbReference>
<evidence type="ECO:0000256" key="8">
    <source>
        <dbReference type="SAM" id="Phobius"/>
    </source>
</evidence>
<keyword evidence="3 7" id="KW-0597">Phosphoprotein</keyword>
<dbReference type="Gene3D" id="3.30.450.40">
    <property type="match status" value="3"/>
</dbReference>
<name>A0ABM7S331_9FLAO</name>
<dbReference type="InterPro" id="IPR001610">
    <property type="entry name" value="PAC"/>
</dbReference>
<keyword evidence="8" id="KW-0812">Transmembrane</keyword>
<keyword evidence="5" id="KW-0418">Kinase</keyword>
<evidence type="ECO:0000313" key="14">
    <source>
        <dbReference type="Proteomes" id="UP000825258"/>
    </source>
</evidence>
<dbReference type="InterPro" id="IPR036322">
    <property type="entry name" value="WD40_repeat_dom_sf"/>
</dbReference>
<dbReference type="Gene3D" id="2.130.10.10">
    <property type="entry name" value="YVTN repeat-like/Quinoprotein amine dehydrogenase"/>
    <property type="match status" value="2"/>
</dbReference>
<dbReference type="SUPFAM" id="SSF50978">
    <property type="entry name" value="WD40 repeat-like"/>
    <property type="match status" value="1"/>
</dbReference>
<dbReference type="PANTHER" id="PTHR45339">
    <property type="entry name" value="HYBRID SIGNAL TRANSDUCTION HISTIDINE KINASE J"/>
    <property type="match status" value="1"/>
</dbReference>
<dbReference type="SUPFAM" id="SSF47384">
    <property type="entry name" value="Homodimeric domain of signal transducing histidine kinase"/>
    <property type="match status" value="1"/>
</dbReference>
<dbReference type="Gene3D" id="3.40.50.2300">
    <property type="match status" value="2"/>
</dbReference>
<dbReference type="PRINTS" id="PR00344">
    <property type="entry name" value="BCTRLSENSOR"/>
</dbReference>
<feature type="domain" description="PAC" evidence="12">
    <location>
        <begin position="1769"/>
        <end position="1820"/>
    </location>
</feature>
<evidence type="ECO:0000256" key="5">
    <source>
        <dbReference type="ARBA" id="ARBA00022777"/>
    </source>
</evidence>
<dbReference type="Gene3D" id="2.60.40.10">
    <property type="entry name" value="Immunoglobulins"/>
    <property type="match status" value="1"/>
</dbReference>
<dbReference type="InterPro" id="IPR011123">
    <property type="entry name" value="Y_Y_Y"/>
</dbReference>
<dbReference type="InterPro" id="IPR011006">
    <property type="entry name" value="CheY-like_superfamily"/>
</dbReference>
<accession>A0ABM7S331</accession>
<evidence type="ECO:0000256" key="1">
    <source>
        <dbReference type="ARBA" id="ARBA00000085"/>
    </source>
</evidence>
<dbReference type="EC" id="2.7.13.3" evidence="2"/>
<feature type="transmembrane region" description="Helical" evidence="8">
    <location>
        <begin position="825"/>
        <end position="849"/>
    </location>
</feature>
<dbReference type="Pfam" id="PF00072">
    <property type="entry name" value="Response_reg"/>
    <property type="match status" value="1"/>
</dbReference>
<feature type="transmembrane region" description="Helical" evidence="8">
    <location>
        <begin position="793"/>
        <end position="813"/>
    </location>
</feature>
<dbReference type="Gene3D" id="3.30.450.20">
    <property type="entry name" value="PAS domain"/>
    <property type="match status" value="3"/>
</dbReference>
<evidence type="ECO:0000313" key="13">
    <source>
        <dbReference type="EMBL" id="BCY27536.1"/>
    </source>
</evidence>
<dbReference type="InterPro" id="IPR001789">
    <property type="entry name" value="Sig_transdc_resp-reg_receiver"/>
</dbReference>
<organism evidence="13 14">
    <name type="scientific">Flavobacterium okayamense</name>
    <dbReference type="NCBI Taxonomy" id="2830782"/>
    <lineage>
        <taxon>Bacteria</taxon>
        <taxon>Pseudomonadati</taxon>
        <taxon>Bacteroidota</taxon>
        <taxon>Flavobacteriia</taxon>
        <taxon>Flavobacteriales</taxon>
        <taxon>Flavobacteriaceae</taxon>
        <taxon>Flavobacterium</taxon>
    </lineage>
</organism>
<feature type="transmembrane region" description="Helical" evidence="8">
    <location>
        <begin position="722"/>
        <end position="740"/>
    </location>
</feature>
<dbReference type="InterPro" id="IPR003594">
    <property type="entry name" value="HATPase_dom"/>
</dbReference>
<dbReference type="InterPro" id="IPR029016">
    <property type="entry name" value="GAF-like_dom_sf"/>
</dbReference>
<keyword evidence="8" id="KW-0472">Membrane</keyword>
<evidence type="ECO:0000256" key="3">
    <source>
        <dbReference type="ARBA" id="ARBA00022553"/>
    </source>
</evidence>
<feature type="modified residue" description="4-aspartylphosphate" evidence="7">
    <location>
        <position position="2251"/>
    </location>
</feature>
<dbReference type="Pfam" id="PF07494">
    <property type="entry name" value="Reg_prop"/>
    <property type="match status" value="1"/>
</dbReference>
<dbReference type="InterPro" id="IPR035965">
    <property type="entry name" value="PAS-like_dom_sf"/>
</dbReference>
<evidence type="ECO:0000256" key="7">
    <source>
        <dbReference type="PROSITE-ProRule" id="PRU00169"/>
    </source>
</evidence>
<dbReference type="InterPro" id="IPR005467">
    <property type="entry name" value="His_kinase_dom"/>
</dbReference>
<dbReference type="Pfam" id="PF00989">
    <property type="entry name" value="PAS"/>
    <property type="match status" value="2"/>
</dbReference>
<comment type="catalytic activity">
    <reaction evidence="1">
        <text>ATP + protein L-histidine = ADP + protein N-phospho-L-histidine.</text>
        <dbReference type="EC" id="2.7.13.3"/>
    </reaction>
</comment>
<dbReference type="InterPro" id="IPR003661">
    <property type="entry name" value="HisK_dim/P_dom"/>
</dbReference>
<dbReference type="Pfam" id="PF01590">
    <property type="entry name" value="GAF"/>
    <property type="match status" value="3"/>
</dbReference>
<keyword evidence="8" id="KW-1133">Transmembrane helix</keyword>
<dbReference type="SMART" id="SM00388">
    <property type="entry name" value="HisKA"/>
    <property type="match status" value="1"/>
</dbReference>
<dbReference type="CDD" id="cd00130">
    <property type="entry name" value="PAS"/>
    <property type="match status" value="2"/>
</dbReference>
<dbReference type="Proteomes" id="UP000825258">
    <property type="component" value="Chromosome"/>
</dbReference>
<sequence length="2321" mass="266916">MAFCQVYDYELYNQENGLPSSTVTSIIQDNKGLIWIGTAGAGIVSYDGEKFNTYNKFKDLEGFNILDLIQDRNNNIIVSTKYKNVLVFNGKQFVKQIYFPFPIQKFISSQEGVFCISHKSITLIKDDYSIEEVANFNIDISSINSYFQNEDSNIFIATDNGLFLFNKNEISPFKPSELDGYFNISKTSKNSAIIGSSNGDVFELTCNNNDYKLDFLEKLITPDGEPFSIACMLTGKSKFTWIAGKNGQGLSMYSKNYNSFITKKNGFNGKHPSCIFQDKANQLFIGTLESGLLKTSFQTSYNYNNIPELNTSSIFAIEATNNGVFVSVLDKGVYFLVEDEIEEYRIKKTLLKNKRIYCFESINDNLILAGSGKGLYKIENGKEVFLKTNTSLDNSRINLIKKDSTRYLVGGYSGISFFDNELNLIKQIQHPNLVLNVNSIDKINAHSWYIGSNQGLFILYENNDGNFYFSKTIIKSNIDTSTIDSFGNLWISGGNKLYSIIDNKIKTYSTDNGLSSGLIFTLSADKNSNIYLGSNLGIDKLNISKEGNILSITNFNSKNGFKGLETNIRAQATDVDGTFFLGTVKGLFKFLPFYDIKKKYSPKISITNIDVLNQNKQWEINNSENCFNCPPQNFIFKPNQNQISFEFTLINAAPKNNNYFSYFLEGADKKWSKASSQKKVTYSNLDYGKYSFKVKEVDAFGNQLNDTTEFNFKIDTPFYYKWWFLIPFFILLILVFRKIIKATSYYNKNFVLNFTENSFPDSELRLNYLYLGLIFPVAEIIYLAFMNREPIDTFAHFFMGALCLGVYFFYNLNNFTKKNLRKIQYVYFLFFTAFTFSRILLGHFDIVIYAEMSMIFYYSYIAIPKIKEYNYFILFSLSFLLVIFISGIVDSIEIISLAVLSIVILLINYARRIGTLNINEKYIFSKNIIDNSSTLTIATDKMGNVNYCGNSIEKILGYTAEEVMGENFWKLTQDSDFKKVDYNLQFKPNSIYVRKLKCKNGEYKFIQWIDYKYSDNLFVANGQDITQKVTLEKKYSDLVQSARDVIYEMDNFGKILYVNSYTLKHLGYKEKDLVGQHFSKFIPEEFRKDVVNFYANQKDDVDEFEILEFPLNKADGDFIWVSQSVTIKKDEQNNIIGFSAIIRDITNSKLQELEEQERIERSNHLTTISNRLSTLNFLKFKDLKTLIEHICEEAAVGLKIDRVSLWTNSKDSIELFNIYVRSENKHYSDLTLNKKDFPLYFESINRDAIIVASDVLNHPSLTEFTDPYFLEFNIKSLLDIPIYVSGKLIAITCFESTNEIKNWTNEDINFVKTVSDIIALAIETIKRKEAEDEIRYKNEILSAINEATTELLTKNNLEDVFNDTLCKVAKVINADRFYYFENNQQTNLLSQKFEWVKKTDLAEINNPKLQNIRLDLLPNFIEQLLKAVPYNSIVSNIKDEELKEILEEQKIKSILIIPLIYQQKFYGYIGFDDCTNERIWSNTEIQTLKTLATNISTTIIRIENESKLYENQQRTNYKNEVLAHLSKYTNKLIQKNNINDFFDDSLAELTRVINSDRICFYEFIKESNVVNQRFEWFKKDNILKINNPEYQGLKSNDLPEMFTSLLNKETFHLVVENLKNEKLKEKLKSRNLISALIVPIIHDNELIGYLGIDSYTTSENWDSFTISALETLANNIAISLIKIQNQNAVLESEEKFKLLANNIPAAVYLVKYDEKRTKIYLNDEIEKLTGYSKKEFFDNKIALYDLYHPEDKDEALEKVATAVKNKKPFIIRCRLIKKDGSIVWIEEYGESILIEGKIEYLEGVLLDITERKNVEEAILAKEIAETSNKAKSNFLANMSHEIRTPLNGIIGFSNLLLNTTITDIQKQYLNTVNQSAISLLGVVNDILDISKIEAGKLILDNHKSNLFKIINESIDMLKFSAHQKGIELIITIDPEVDCAIWVDELRIKQIIQNLLSNAIKFTHKGEIEIIVKGLGKVNDISKIKFAVRDTGIGIKEENKEKILEAFTQEDGSTTRNFGGTGLGLTITNNLLKMMNSHLEIESIVGKGSTFSFDLLLKTELCENHKKLTFNKFKHALIFEDNELVIKSLEQIFKQFKIDVSFSKSTKDLDAKKHDLVMIDYEFIENKKTISLIKENPKIEFLIMLNSTSNFSDFEKYKNCQIIVKPIKVDILQNFINKLNAHDEASIIESKTTTSNNEPLTILLVEDNKINALLTKTLILKKFPSARVIEAENGLEAVKIYNDEKPEIVLMDIQMPIMNGYEATLEIRRINPKSIIIALTAGAITGEKEKCMDIGMNDFILKPIDKTIFDETLIKWINKLQN</sequence>
<dbReference type="InterPro" id="IPR004358">
    <property type="entry name" value="Sig_transdc_His_kin-like_C"/>
</dbReference>
<feature type="transmembrane region" description="Helical" evidence="8">
    <location>
        <begin position="869"/>
        <end position="889"/>
    </location>
</feature>
<feature type="domain" description="PAS" evidence="11">
    <location>
        <begin position="926"/>
        <end position="985"/>
    </location>
</feature>
<evidence type="ECO:0000259" key="9">
    <source>
        <dbReference type="PROSITE" id="PS50109"/>
    </source>
</evidence>
<feature type="domain" description="Response regulatory" evidence="10">
    <location>
        <begin position="2200"/>
        <end position="2316"/>
    </location>
</feature>